<protein>
    <submittedName>
        <fullName evidence="2">DUF397 domain-containing protein</fullName>
    </submittedName>
</protein>
<evidence type="ECO:0000259" key="1">
    <source>
        <dbReference type="Pfam" id="PF04149"/>
    </source>
</evidence>
<gene>
    <name evidence="2" type="ORF">EKH77_03885</name>
</gene>
<dbReference type="InterPro" id="IPR007278">
    <property type="entry name" value="DUF397"/>
</dbReference>
<evidence type="ECO:0000313" key="3">
    <source>
        <dbReference type="Proteomes" id="UP000267900"/>
    </source>
</evidence>
<dbReference type="Pfam" id="PF04149">
    <property type="entry name" value="DUF397"/>
    <property type="match status" value="1"/>
</dbReference>
<dbReference type="RefSeq" id="WP_126913030.1">
    <property type="nucleotide sequence ID" value="NZ_CP034587.1"/>
</dbReference>
<organism evidence="2 3">
    <name type="scientific">Streptomyces luteoverticillatus</name>
    <name type="common">Streptoverticillium luteoverticillatus</name>
    <dbReference type="NCBI Taxonomy" id="66425"/>
    <lineage>
        <taxon>Bacteria</taxon>
        <taxon>Bacillati</taxon>
        <taxon>Actinomycetota</taxon>
        <taxon>Actinomycetes</taxon>
        <taxon>Kitasatosporales</taxon>
        <taxon>Streptomycetaceae</taxon>
        <taxon>Streptomyces</taxon>
    </lineage>
</organism>
<name>A0A3S9PDN8_STRLT</name>
<dbReference type="AlphaFoldDB" id="A0A3S9PDN8"/>
<accession>A0A3S9PDN8</accession>
<dbReference type="OrthoDB" id="4299240at2"/>
<reference evidence="2 3" key="1">
    <citation type="submission" date="2018-12" db="EMBL/GenBank/DDBJ databases">
        <title>The whole draft genome of Streptomyce luteoverticillatus CGMCC 15060.</title>
        <authorList>
            <person name="Feng Z."/>
            <person name="Chen G."/>
            <person name="Zhang J."/>
            <person name="Zhu H."/>
            <person name="Yu X."/>
            <person name="Zhang W."/>
            <person name="Zhang X."/>
        </authorList>
    </citation>
    <scope>NUCLEOTIDE SEQUENCE [LARGE SCALE GENOMIC DNA]</scope>
    <source>
        <strain evidence="2 3">CGMCC 15060</strain>
    </source>
</reference>
<keyword evidence="3" id="KW-1185">Reference proteome</keyword>
<evidence type="ECO:0000313" key="2">
    <source>
        <dbReference type="EMBL" id="AZQ70465.1"/>
    </source>
</evidence>
<feature type="domain" description="DUF397" evidence="1">
    <location>
        <begin position="22"/>
        <end position="72"/>
    </location>
</feature>
<dbReference type="EMBL" id="CP034587">
    <property type="protein sequence ID" value="AZQ70465.1"/>
    <property type="molecule type" value="Genomic_DNA"/>
</dbReference>
<sequence>MADSTTERLAGDMRPDLDLATATWQSSDRGSRGNVQIAFVEGYIALRDRRDPDVPAVIFSPGEWRAFMLSARAGEFDLT</sequence>
<dbReference type="Proteomes" id="UP000267900">
    <property type="component" value="Chromosome"/>
</dbReference>
<proteinExistence type="predicted"/>